<name>A0ABZ0Z5P2_9CAUD</name>
<keyword evidence="11" id="KW-1185">Reference proteome</keyword>
<accession>A0ABZ0Z5P2</accession>
<keyword evidence="7" id="KW-0028">Amino-acid biosynthesis</keyword>
<comment type="subcellular location">
    <subcellularLocation>
        <location evidence="2">Cytoplasm</location>
    </subcellularLocation>
</comment>
<evidence type="ECO:0000256" key="3">
    <source>
        <dbReference type="ARBA" id="ARBA00005133"/>
    </source>
</evidence>
<evidence type="ECO:0000313" key="10">
    <source>
        <dbReference type="EMBL" id="WQJ53532.1"/>
    </source>
</evidence>
<evidence type="ECO:0000256" key="5">
    <source>
        <dbReference type="ARBA" id="ARBA00012550"/>
    </source>
</evidence>
<organism evidence="10 11">
    <name type="scientific">phage Lak_Megaphage_Sonny</name>
    <dbReference type="NCBI Taxonomy" id="3109229"/>
    <lineage>
        <taxon>Viruses</taxon>
        <taxon>Duplodnaviria</taxon>
        <taxon>Heunggongvirae</taxon>
        <taxon>Uroviricota</taxon>
        <taxon>Caudoviricetes</taxon>
        <taxon>Caudoviricetes code 15 clade</taxon>
    </lineage>
</organism>
<proteinExistence type="inferred from homology"/>
<dbReference type="SUPFAM" id="SSF51366">
    <property type="entry name" value="Ribulose-phoshate binding barrel"/>
    <property type="match status" value="1"/>
</dbReference>
<evidence type="ECO:0000256" key="1">
    <source>
        <dbReference type="ARBA" id="ARBA00000901"/>
    </source>
</evidence>
<dbReference type="InterPro" id="IPR044524">
    <property type="entry name" value="Isoase_HisA-like"/>
</dbReference>
<sequence length="246" mass="27695">MKANIIPAMDLLYGRVVRLYQGDYGNVVFYKAYPIEVARHFKRQGYEWIHIVDLAAARCKTDEELNAYLESETRKKINALLVDIHVLGLKIELGGGIRNKSFCKLVKSGIVDRLSLGSKAFTDPNFYNEMVDECGKDHISLGLDLCNEKIAIHGWENESNITWQDFLINHANNIRHIVCTDISKDGTMSGCNIDLYRKILSFMKEHNINAELIASGGVVDTNLNELYSAGIKNAIIGKALLNEKFV</sequence>
<evidence type="ECO:0000256" key="4">
    <source>
        <dbReference type="ARBA" id="ARBA00009667"/>
    </source>
</evidence>
<evidence type="ECO:0000256" key="7">
    <source>
        <dbReference type="ARBA" id="ARBA00022605"/>
    </source>
</evidence>
<dbReference type="EMBL" id="OR769223">
    <property type="protein sequence ID" value="WQJ53532.1"/>
    <property type="molecule type" value="Genomic_DNA"/>
</dbReference>
<reference evidence="10 11" key="1">
    <citation type="submission" date="2023-11" db="EMBL/GenBank/DDBJ databases">
        <authorList>
            <person name="Cook R."/>
            <person name="Crisci M."/>
            <person name="Pye H."/>
            <person name="Adriaenssens E."/>
            <person name="Santini J."/>
        </authorList>
    </citation>
    <scope>NUCLEOTIDE SEQUENCE [LARGE SCALE GENOMIC DNA]</scope>
    <source>
        <strain evidence="10">Lak_Megaphage_Sonny</strain>
    </source>
</reference>
<dbReference type="Pfam" id="PF00977">
    <property type="entry name" value="His_biosynth"/>
    <property type="match status" value="1"/>
</dbReference>
<dbReference type="Gene3D" id="3.20.20.70">
    <property type="entry name" value="Aldolase class I"/>
    <property type="match status" value="1"/>
</dbReference>
<dbReference type="Proteomes" id="UP001358193">
    <property type="component" value="Segment"/>
</dbReference>
<dbReference type="CDD" id="cd04732">
    <property type="entry name" value="HisA"/>
    <property type="match status" value="1"/>
</dbReference>
<comment type="pathway">
    <text evidence="3">Amino-acid biosynthesis; L-histidine biosynthesis; L-histidine from 5-phospho-alpha-D-ribose 1-diphosphate: step 4/9.</text>
</comment>
<keyword evidence="9 10" id="KW-0413">Isomerase</keyword>
<dbReference type="PANTHER" id="PTHR43090">
    <property type="entry name" value="1-(5-PHOSPHORIBOSYL)-5-[(5-PHOSPHORIBOSYLAMINO)METHYLIDENEAMINO] IMIDAZOLE-4-CARBOXAMIDE ISOMERASE"/>
    <property type="match status" value="1"/>
</dbReference>
<comment type="similarity">
    <text evidence="4">Belongs to the HisA/HisF family.</text>
</comment>
<dbReference type="PANTHER" id="PTHR43090:SF2">
    <property type="entry name" value="1-(5-PHOSPHORIBOSYL)-5-[(5-PHOSPHORIBOSYLAMINO)METHYLIDENEAMINO] IMIDAZOLE-4-CARBOXAMIDE ISOMERASE"/>
    <property type="match status" value="1"/>
</dbReference>
<dbReference type="InterPro" id="IPR011060">
    <property type="entry name" value="RibuloseP-bd_barrel"/>
</dbReference>
<dbReference type="InterPro" id="IPR006062">
    <property type="entry name" value="His_biosynth"/>
</dbReference>
<protein>
    <recommendedName>
        <fullName evidence="5">1-(5-phosphoribosyl)-5-[(5-phosphoribosylamino)methylideneamino]imidazole-4-carboxamideisomerase</fullName>
        <ecNumber evidence="5">5.3.1.16</ecNumber>
    </recommendedName>
</protein>
<dbReference type="HAMAP" id="MF_01014">
    <property type="entry name" value="HisA"/>
    <property type="match status" value="1"/>
</dbReference>
<dbReference type="EC" id="5.3.1.16" evidence="5"/>
<dbReference type="InterPro" id="IPR013785">
    <property type="entry name" value="Aldolase_TIM"/>
</dbReference>
<evidence type="ECO:0000256" key="6">
    <source>
        <dbReference type="ARBA" id="ARBA00022490"/>
    </source>
</evidence>
<keyword evidence="6" id="KW-0963">Cytoplasm</keyword>
<keyword evidence="8" id="KW-0368">Histidine biosynthesis</keyword>
<evidence type="ECO:0000313" key="11">
    <source>
        <dbReference type="Proteomes" id="UP001358193"/>
    </source>
</evidence>
<comment type="catalytic activity">
    <reaction evidence="1">
        <text>1-(5-phospho-beta-D-ribosyl)-5-[(5-phospho-beta-D-ribosylamino)methylideneamino]imidazole-4-carboxamide = 5-[(5-phospho-1-deoxy-D-ribulos-1-ylimino)methylamino]-1-(5-phospho-beta-D-ribosyl)imidazole-4-carboxamide</text>
        <dbReference type="Rhea" id="RHEA:15469"/>
        <dbReference type="ChEBI" id="CHEBI:58435"/>
        <dbReference type="ChEBI" id="CHEBI:58525"/>
        <dbReference type="EC" id="5.3.1.16"/>
    </reaction>
</comment>
<dbReference type="GO" id="GO:0003949">
    <property type="term" value="F:1-(5-phosphoribosyl)-5-[(5-phosphoribosylamino)methylideneamino]imidazole-4-carboxamide isomerase activity"/>
    <property type="evidence" value="ECO:0007669"/>
    <property type="project" value="UniProtKB-EC"/>
</dbReference>
<evidence type="ECO:0000256" key="9">
    <source>
        <dbReference type="ARBA" id="ARBA00023235"/>
    </source>
</evidence>
<dbReference type="InterPro" id="IPR023016">
    <property type="entry name" value="HisA/PriA"/>
</dbReference>
<evidence type="ECO:0000256" key="8">
    <source>
        <dbReference type="ARBA" id="ARBA00023102"/>
    </source>
</evidence>
<evidence type="ECO:0000256" key="2">
    <source>
        <dbReference type="ARBA" id="ARBA00004496"/>
    </source>
</evidence>